<dbReference type="EMBL" id="JBHSJB010000031">
    <property type="protein sequence ID" value="MFC5058234.1"/>
    <property type="molecule type" value="Genomic_DNA"/>
</dbReference>
<feature type="DNA-binding region" description="OmpR/PhoB-type" evidence="5">
    <location>
        <begin position="1"/>
        <end position="100"/>
    </location>
</feature>
<dbReference type="RefSeq" id="WP_344037697.1">
    <property type="nucleotide sequence ID" value="NZ_BAAAKE010000008.1"/>
</dbReference>
<keyword evidence="9" id="KW-1185">Reference proteome</keyword>
<evidence type="ECO:0000313" key="9">
    <source>
        <dbReference type="Proteomes" id="UP001595833"/>
    </source>
</evidence>
<dbReference type="PANTHER" id="PTHR35807">
    <property type="entry name" value="TRANSCRIPTIONAL REGULATOR REDD-RELATED"/>
    <property type="match status" value="1"/>
</dbReference>
<dbReference type="InterPro" id="IPR005158">
    <property type="entry name" value="BTAD"/>
</dbReference>
<evidence type="ECO:0000256" key="4">
    <source>
        <dbReference type="ARBA" id="ARBA00023163"/>
    </source>
</evidence>
<dbReference type="Pfam" id="PF03704">
    <property type="entry name" value="BTAD"/>
    <property type="match status" value="1"/>
</dbReference>
<dbReference type="CDD" id="cd15831">
    <property type="entry name" value="BTAD"/>
    <property type="match status" value="1"/>
</dbReference>
<dbReference type="SMART" id="SM00862">
    <property type="entry name" value="Trans_reg_C"/>
    <property type="match status" value="1"/>
</dbReference>
<name>A0ABV9Y7A0_9PSEU</name>
<comment type="similarity">
    <text evidence="1">Belongs to the AfsR/DnrI/RedD regulatory family.</text>
</comment>
<dbReference type="SUPFAM" id="SSF52540">
    <property type="entry name" value="P-loop containing nucleoside triphosphate hydrolases"/>
    <property type="match status" value="1"/>
</dbReference>
<proteinExistence type="inferred from homology"/>
<dbReference type="InterPro" id="IPR027417">
    <property type="entry name" value="P-loop_NTPase"/>
</dbReference>
<comment type="caution">
    <text evidence="8">The sequence shown here is derived from an EMBL/GenBank/DDBJ whole genome shotgun (WGS) entry which is preliminary data.</text>
</comment>
<dbReference type="SMART" id="SM01043">
    <property type="entry name" value="BTAD"/>
    <property type="match status" value="1"/>
</dbReference>
<dbReference type="InterPro" id="IPR041664">
    <property type="entry name" value="AAA_16"/>
</dbReference>
<evidence type="ECO:0000313" key="8">
    <source>
        <dbReference type="EMBL" id="MFC5058234.1"/>
    </source>
</evidence>
<accession>A0ABV9Y7A0</accession>
<dbReference type="PANTHER" id="PTHR35807:SF1">
    <property type="entry name" value="TRANSCRIPTIONAL REGULATOR REDD"/>
    <property type="match status" value="1"/>
</dbReference>
<sequence length="1157" mass="123416">MTALRLVVLGPVRAWVGDREVALGSARPRAVFAMLALRAGAVVRRDELVAGVWGRDAPATAEGSVHTYVSVLRKALEPDRARGTAWQLLESVGSGYRLRWDPAASDLAAFRALRARGQRQLADGDADAALVSLVAALDLWRGEALAGLSGPFTESRRRELTAERATARELRAEAALATGTHTDVIAELGALVAEEPLRERARELLVLALHRSGRGAEALEVFRDARRVLVAELGVEPGPGLRAAHQLVLTGTRRDPAVPHPVPPRASAVSRTLPHHTEPAATEAVVEPARDPVDGPVLLGRDAELAAVSRAVDGLSTGRGLALWIEGEMGIGKSALLTAVLARAGAAGRPIAHAVADELDVRFPLRLALDALGVDPTATEPRRAAVARALRERQPSGSIFAGGDPVASGVDRLVALVEQLCADGPLVLALDDLQWADESSTEVWHRLGALTRRLPLLLLGAARPVPHRPEVARLRRVVESGGGAVLDLAPLGEADVAGMVARLVGAPPGPALREIAARAGGNPLYVREVADALLRERLVVVGTRVAEAREHAFDRAPGSLVSAVGGRLDFVSGPTREVLRWAALLGGEFSIDDLAIVLGRPVPELVPAFEEAAAAGVLRDAGHRIAFRHPVLRQALYEGTPAALRNALHQQAARALARAGAPVDHVAEQLLAAPDDVGPWVVDWLLLRAPVLVYEAPLVAVELLQRALRSPSAPEEHTATLRAHLSSVLFRIGRDVEAEHHARRALPRLRDPDRIAEARWTLAYGPFRASRPEEALASLREALADPVLPDAWRARLLSLRALVQRAGLDDLDAAAASARESIEVGERGADPFAIGQSLEVLWQVDAARRDYVSALDYLDRALDVVGTDRSLTDLKLVLLDNRVFTLQCLDRLGEATDTLRLAFEVAGHGAPVAALQVGASVHRFWLGGWDEAVARLGAVLGDDSGITGFGLREGGTVLLHGVAALIAAHRDDELALRRHLHAGLTVPLVTAANRENCDFLVAARATAAYRDGDHAEAIELLGGILDTRYARMMLRHQWLPELVRVALDCDDRATARAAAEACEAEAAEESTEARAAAAARRCRCVLAEDPDGLAGVAAHYRSVGRVFELAQTLEDRAVLLARARREPEAAEALGEAVGLYRDLGAAWDIRRATARVG</sequence>
<evidence type="ECO:0000259" key="7">
    <source>
        <dbReference type="PROSITE" id="PS51755"/>
    </source>
</evidence>
<reference evidence="9" key="1">
    <citation type="journal article" date="2019" name="Int. J. Syst. Evol. Microbiol.">
        <title>The Global Catalogue of Microorganisms (GCM) 10K type strain sequencing project: providing services to taxonomists for standard genome sequencing and annotation.</title>
        <authorList>
            <consortium name="The Broad Institute Genomics Platform"/>
            <consortium name="The Broad Institute Genome Sequencing Center for Infectious Disease"/>
            <person name="Wu L."/>
            <person name="Ma J."/>
        </authorList>
    </citation>
    <scope>NUCLEOTIDE SEQUENCE [LARGE SCALE GENOMIC DNA]</scope>
    <source>
        <strain evidence="9">KCTC 12848</strain>
    </source>
</reference>
<dbReference type="InterPro" id="IPR036388">
    <property type="entry name" value="WH-like_DNA-bd_sf"/>
</dbReference>
<dbReference type="InterPro" id="IPR011990">
    <property type="entry name" value="TPR-like_helical_dom_sf"/>
</dbReference>
<dbReference type="Pfam" id="PF13191">
    <property type="entry name" value="AAA_16"/>
    <property type="match status" value="1"/>
</dbReference>
<dbReference type="CDD" id="cd00383">
    <property type="entry name" value="trans_reg_C"/>
    <property type="match status" value="1"/>
</dbReference>
<dbReference type="Proteomes" id="UP001595833">
    <property type="component" value="Unassembled WGS sequence"/>
</dbReference>
<dbReference type="SUPFAM" id="SSF48452">
    <property type="entry name" value="TPR-like"/>
    <property type="match status" value="3"/>
</dbReference>
<dbReference type="InterPro" id="IPR016032">
    <property type="entry name" value="Sig_transdc_resp-reg_C-effctor"/>
</dbReference>
<evidence type="ECO:0000256" key="5">
    <source>
        <dbReference type="PROSITE-ProRule" id="PRU01091"/>
    </source>
</evidence>
<dbReference type="Gene3D" id="1.25.40.10">
    <property type="entry name" value="Tetratricopeptide repeat domain"/>
    <property type="match status" value="2"/>
</dbReference>
<dbReference type="Gene3D" id="1.10.10.10">
    <property type="entry name" value="Winged helix-like DNA-binding domain superfamily/Winged helix DNA-binding domain"/>
    <property type="match status" value="1"/>
</dbReference>
<feature type="region of interest" description="Disordered" evidence="6">
    <location>
        <begin position="253"/>
        <end position="272"/>
    </location>
</feature>
<gene>
    <name evidence="8" type="ORF">ACFPFM_31365</name>
</gene>
<protein>
    <submittedName>
        <fullName evidence="8">BTAD domain-containing putative transcriptional regulator</fullName>
    </submittedName>
</protein>
<organism evidence="8 9">
    <name type="scientific">Saccharothrix xinjiangensis</name>
    <dbReference type="NCBI Taxonomy" id="204798"/>
    <lineage>
        <taxon>Bacteria</taxon>
        <taxon>Bacillati</taxon>
        <taxon>Actinomycetota</taxon>
        <taxon>Actinomycetes</taxon>
        <taxon>Pseudonocardiales</taxon>
        <taxon>Pseudonocardiaceae</taxon>
        <taxon>Saccharothrix</taxon>
    </lineage>
</organism>
<dbReference type="SUPFAM" id="SSF46894">
    <property type="entry name" value="C-terminal effector domain of the bipartite response regulators"/>
    <property type="match status" value="1"/>
</dbReference>
<keyword evidence="2" id="KW-0805">Transcription regulation</keyword>
<dbReference type="Pfam" id="PF00486">
    <property type="entry name" value="Trans_reg_C"/>
    <property type="match status" value="1"/>
</dbReference>
<evidence type="ECO:0000256" key="2">
    <source>
        <dbReference type="ARBA" id="ARBA00023015"/>
    </source>
</evidence>
<dbReference type="PROSITE" id="PS51755">
    <property type="entry name" value="OMPR_PHOB"/>
    <property type="match status" value="1"/>
</dbReference>
<dbReference type="InterPro" id="IPR001867">
    <property type="entry name" value="OmpR/PhoB-type_DNA-bd"/>
</dbReference>
<evidence type="ECO:0000256" key="3">
    <source>
        <dbReference type="ARBA" id="ARBA00023125"/>
    </source>
</evidence>
<feature type="domain" description="OmpR/PhoB-type" evidence="7">
    <location>
        <begin position="1"/>
        <end position="100"/>
    </location>
</feature>
<evidence type="ECO:0000256" key="1">
    <source>
        <dbReference type="ARBA" id="ARBA00005820"/>
    </source>
</evidence>
<keyword evidence="4" id="KW-0804">Transcription</keyword>
<dbReference type="InterPro" id="IPR051677">
    <property type="entry name" value="AfsR-DnrI-RedD_regulator"/>
</dbReference>
<keyword evidence="3 5" id="KW-0238">DNA-binding</keyword>
<evidence type="ECO:0000256" key="6">
    <source>
        <dbReference type="SAM" id="MobiDB-lite"/>
    </source>
</evidence>